<keyword evidence="2" id="KW-1185">Reference proteome</keyword>
<dbReference type="AlphaFoldDB" id="A0A6A7A6L3"/>
<evidence type="ECO:0000313" key="2">
    <source>
        <dbReference type="Proteomes" id="UP000799424"/>
    </source>
</evidence>
<sequence>MCSAKSGFMRRHPSCGQNHYDILKDDEIDLCKLATDTGFWCSPPKDELPKLTEPTKPLPSDVNAGATAISQLDPGQQAMYSNFLHNWRFERTEYTNTKRREGGLLMEISRTIATCHLYLINGKDEINDQLIALKQQLAPTAAARRRELIGKYRALQEKP</sequence>
<reference evidence="1" key="1">
    <citation type="journal article" date="2020" name="Stud. Mycol.">
        <title>101 Dothideomycetes genomes: a test case for predicting lifestyles and emergence of pathogens.</title>
        <authorList>
            <person name="Haridas S."/>
            <person name="Albert R."/>
            <person name="Binder M."/>
            <person name="Bloem J."/>
            <person name="Labutti K."/>
            <person name="Salamov A."/>
            <person name="Andreopoulos B."/>
            <person name="Baker S."/>
            <person name="Barry K."/>
            <person name="Bills G."/>
            <person name="Bluhm B."/>
            <person name="Cannon C."/>
            <person name="Castanera R."/>
            <person name="Culley D."/>
            <person name="Daum C."/>
            <person name="Ezra D."/>
            <person name="Gonzalez J."/>
            <person name="Henrissat B."/>
            <person name="Kuo A."/>
            <person name="Liang C."/>
            <person name="Lipzen A."/>
            <person name="Lutzoni F."/>
            <person name="Magnuson J."/>
            <person name="Mondo S."/>
            <person name="Nolan M."/>
            <person name="Ohm R."/>
            <person name="Pangilinan J."/>
            <person name="Park H.-J."/>
            <person name="Ramirez L."/>
            <person name="Alfaro M."/>
            <person name="Sun H."/>
            <person name="Tritt A."/>
            <person name="Yoshinaga Y."/>
            <person name="Zwiers L.-H."/>
            <person name="Turgeon B."/>
            <person name="Goodwin S."/>
            <person name="Spatafora J."/>
            <person name="Crous P."/>
            <person name="Grigoriev I."/>
        </authorList>
    </citation>
    <scope>NUCLEOTIDE SEQUENCE</scope>
    <source>
        <strain evidence="1">CBS 113818</strain>
    </source>
</reference>
<accession>A0A6A7A6L3</accession>
<name>A0A6A7A6L3_9PLEO</name>
<evidence type="ECO:0000313" key="1">
    <source>
        <dbReference type="EMBL" id="KAF2828930.1"/>
    </source>
</evidence>
<protein>
    <submittedName>
        <fullName evidence="1">Uncharacterized protein</fullName>
    </submittedName>
</protein>
<gene>
    <name evidence="1" type="ORF">CC86DRAFT_436549</name>
</gene>
<organism evidence="1 2">
    <name type="scientific">Ophiobolus disseminans</name>
    <dbReference type="NCBI Taxonomy" id="1469910"/>
    <lineage>
        <taxon>Eukaryota</taxon>
        <taxon>Fungi</taxon>
        <taxon>Dikarya</taxon>
        <taxon>Ascomycota</taxon>
        <taxon>Pezizomycotina</taxon>
        <taxon>Dothideomycetes</taxon>
        <taxon>Pleosporomycetidae</taxon>
        <taxon>Pleosporales</taxon>
        <taxon>Pleosporineae</taxon>
        <taxon>Phaeosphaeriaceae</taxon>
        <taxon>Ophiobolus</taxon>
    </lineage>
</organism>
<proteinExistence type="predicted"/>
<dbReference type="Proteomes" id="UP000799424">
    <property type="component" value="Unassembled WGS sequence"/>
</dbReference>
<dbReference type="OrthoDB" id="3775406at2759"/>
<dbReference type="EMBL" id="MU006221">
    <property type="protein sequence ID" value="KAF2828930.1"/>
    <property type="molecule type" value="Genomic_DNA"/>
</dbReference>